<evidence type="ECO:0000313" key="9">
    <source>
        <dbReference type="Proteomes" id="UP001501166"/>
    </source>
</evidence>
<feature type="domain" description="ATP-grasp" evidence="7">
    <location>
        <begin position="80"/>
        <end position="299"/>
    </location>
</feature>
<evidence type="ECO:0000256" key="5">
    <source>
        <dbReference type="ARBA" id="ARBA00022840"/>
    </source>
</evidence>
<evidence type="ECO:0000256" key="4">
    <source>
        <dbReference type="ARBA" id="ARBA00022741"/>
    </source>
</evidence>
<sequence length="301" mass="34177">MKKDSNDGIQSEWSEYELREGLKSRLLEEEALKRGFEVERLTFDKMIVSINGKHLLFKDMNGPMSSTAINEIVDNKYLARTLIKKTGISTPSSTYLLIHQKEEILDFVHSIGYPVVLKPNNLARGQGVFTHIDSDESLIIHLDKISEVIGSTDERILIEKQFIGEDFRFFVVNNEVLAVTQRARANVTGDGKQTIFELIREKNEKRLQDRDLKHYLIPTDPNKLGRLYREGKTIDSIPEKGEKVIIRDESNIASGGEGIDFTEKVQPEFKKIAVKAVNSIPGFRYAGVDVIAEDITKEPNK</sequence>
<dbReference type="InterPro" id="IPR020561">
    <property type="entry name" value="PRibGlycinamid_synth_ATP-grasp"/>
</dbReference>
<comment type="cofactor">
    <cofactor evidence="1">
        <name>Mn(2+)</name>
        <dbReference type="ChEBI" id="CHEBI:29035"/>
    </cofactor>
</comment>
<gene>
    <name evidence="8" type="ORF">GCM10008932_19880</name>
</gene>
<keyword evidence="9" id="KW-1185">Reference proteome</keyword>
<evidence type="ECO:0000313" key="8">
    <source>
        <dbReference type="EMBL" id="GAA0368054.1"/>
    </source>
</evidence>
<proteinExistence type="predicted"/>
<evidence type="ECO:0000256" key="6">
    <source>
        <dbReference type="PROSITE-ProRule" id="PRU00409"/>
    </source>
</evidence>
<dbReference type="PANTHER" id="PTHR21621:SF0">
    <property type="entry name" value="BETA-CITRYLGLUTAMATE SYNTHASE B-RELATED"/>
    <property type="match status" value="1"/>
</dbReference>
<keyword evidence="3" id="KW-0436">Ligase</keyword>
<comment type="cofactor">
    <cofactor evidence="2">
        <name>Mg(2+)</name>
        <dbReference type="ChEBI" id="CHEBI:18420"/>
    </cofactor>
</comment>
<dbReference type="InterPro" id="IPR011761">
    <property type="entry name" value="ATP-grasp"/>
</dbReference>
<dbReference type="PROSITE" id="PS50975">
    <property type="entry name" value="ATP_GRASP"/>
    <property type="match status" value="1"/>
</dbReference>
<comment type="caution">
    <text evidence="8">The sequence shown here is derived from an EMBL/GenBank/DDBJ whole genome shotgun (WGS) entry which is preliminary data.</text>
</comment>
<dbReference type="Proteomes" id="UP001501166">
    <property type="component" value="Unassembled WGS sequence"/>
</dbReference>
<dbReference type="Gene3D" id="3.30.470.20">
    <property type="entry name" value="ATP-grasp fold, B domain"/>
    <property type="match status" value="2"/>
</dbReference>
<name>A0ABN0XMM9_9LACT</name>
<dbReference type="RefSeq" id="WP_343756238.1">
    <property type="nucleotide sequence ID" value="NZ_BAAACW010000128.1"/>
</dbReference>
<accession>A0ABN0XMM9</accession>
<protein>
    <recommendedName>
        <fullName evidence="7">ATP-grasp domain-containing protein</fullName>
    </recommendedName>
</protein>
<dbReference type="PANTHER" id="PTHR21621">
    <property type="entry name" value="RIBOSOMAL PROTEIN S6 MODIFICATION PROTEIN"/>
    <property type="match status" value="1"/>
</dbReference>
<dbReference type="EMBL" id="BAAACW010000128">
    <property type="protein sequence ID" value="GAA0368054.1"/>
    <property type="molecule type" value="Genomic_DNA"/>
</dbReference>
<dbReference type="SUPFAM" id="SSF56059">
    <property type="entry name" value="Glutathione synthetase ATP-binding domain-like"/>
    <property type="match status" value="1"/>
</dbReference>
<dbReference type="Pfam" id="PF01071">
    <property type="entry name" value="GARS_A"/>
    <property type="match status" value="1"/>
</dbReference>
<reference evidence="8 9" key="1">
    <citation type="journal article" date="2019" name="Int. J. Syst. Evol. Microbiol.">
        <title>The Global Catalogue of Microorganisms (GCM) 10K type strain sequencing project: providing services to taxonomists for standard genome sequencing and annotation.</title>
        <authorList>
            <consortium name="The Broad Institute Genomics Platform"/>
            <consortium name="The Broad Institute Genome Sequencing Center for Infectious Disease"/>
            <person name="Wu L."/>
            <person name="Ma J."/>
        </authorList>
    </citation>
    <scope>NUCLEOTIDE SEQUENCE [LARGE SCALE GENOMIC DNA]</scope>
    <source>
        <strain evidence="8 9">JCM 12662</strain>
    </source>
</reference>
<evidence type="ECO:0000256" key="1">
    <source>
        <dbReference type="ARBA" id="ARBA00001936"/>
    </source>
</evidence>
<organism evidence="8 9">
    <name type="scientific">Alkalibacterium iburiense</name>
    <dbReference type="NCBI Taxonomy" id="290589"/>
    <lineage>
        <taxon>Bacteria</taxon>
        <taxon>Bacillati</taxon>
        <taxon>Bacillota</taxon>
        <taxon>Bacilli</taxon>
        <taxon>Lactobacillales</taxon>
        <taxon>Carnobacteriaceae</taxon>
        <taxon>Alkalibacterium</taxon>
    </lineage>
</organism>
<keyword evidence="5 6" id="KW-0067">ATP-binding</keyword>
<evidence type="ECO:0000259" key="7">
    <source>
        <dbReference type="PROSITE" id="PS50975"/>
    </source>
</evidence>
<evidence type="ECO:0000256" key="3">
    <source>
        <dbReference type="ARBA" id="ARBA00022598"/>
    </source>
</evidence>
<evidence type="ECO:0000256" key="2">
    <source>
        <dbReference type="ARBA" id="ARBA00001946"/>
    </source>
</evidence>
<keyword evidence="4 6" id="KW-0547">Nucleotide-binding</keyword>